<dbReference type="PANTHER" id="PTHR34985:SF1">
    <property type="entry name" value="SLR0554 PROTEIN"/>
    <property type="match status" value="1"/>
</dbReference>
<dbReference type="PANTHER" id="PTHR34985">
    <property type="entry name" value="SLR0554 PROTEIN"/>
    <property type="match status" value="1"/>
</dbReference>
<evidence type="ECO:0000259" key="1">
    <source>
        <dbReference type="Pfam" id="PF05272"/>
    </source>
</evidence>
<organism evidence="2 3">
    <name type="scientific">Ferrimonas gelatinilytica</name>
    <dbReference type="NCBI Taxonomy" id="1255257"/>
    <lineage>
        <taxon>Bacteria</taxon>
        <taxon>Pseudomonadati</taxon>
        <taxon>Pseudomonadota</taxon>
        <taxon>Gammaproteobacteria</taxon>
        <taxon>Alteromonadales</taxon>
        <taxon>Ferrimonadaceae</taxon>
        <taxon>Ferrimonas</taxon>
    </lineage>
</organism>
<gene>
    <name evidence="2" type="ORF">GCM10025772_12060</name>
</gene>
<comment type="caution">
    <text evidence="2">The sequence shown here is derived from an EMBL/GenBank/DDBJ whole genome shotgun (WGS) entry which is preliminary data.</text>
</comment>
<dbReference type="Pfam" id="PF05272">
    <property type="entry name" value="VapE-like_dom"/>
    <property type="match status" value="1"/>
</dbReference>
<proteinExistence type="predicted"/>
<keyword evidence="3" id="KW-1185">Reference proteome</keyword>
<dbReference type="RefSeq" id="WP_345316144.1">
    <property type="nucleotide sequence ID" value="NZ_BAABLF010000006.1"/>
</dbReference>
<dbReference type="Proteomes" id="UP001501600">
    <property type="component" value="Unassembled WGS sequence"/>
</dbReference>
<sequence>MDVVDIKEVGQGTGHSVDSRPCFRDLTHTGRPKGTLENYRALLAFYSIDCRFNVITKEMEILFPGKQFQHDNALNSQLAHVRSLAARHDVPDKNLDAYVLAIAAESPHNPILQWVESRAWDGQDRLQAVFDSLEVVKEDVPWRNVILLRWLMCSIGLLFNERGDLSAEGVLVLQGKQGVGKTRWLQQMGGGMVNDYVASGLTLNPSNRDSVMTATANWMVELGELDGTFAKSELAHLKAFLTAGQDRFRRPYAKADNCYPRRTTFFASVNDPHFLADPTGNRRFWCLSVRCCHVVELDWQQVWAQVLSLLLDQQADGIAHPWRLSAEEQAELTERNAKYMLTDTVQDALIEAFGGQAESSQFIDASARDICNLLSLPEKMAIKVGKALSSMGFEQTRSASRRWRLPYPRGVTAQQLRHLKIKTVSA</sequence>
<evidence type="ECO:0000313" key="2">
    <source>
        <dbReference type="EMBL" id="GAA5189507.1"/>
    </source>
</evidence>
<dbReference type="InterPro" id="IPR007936">
    <property type="entry name" value="VapE-like_dom"/>
</dbReference>
<dbReference type="EMBL" id="BAABLF010000006">
    <property type="protein sequence ID" value="GAA5189507.1"/>
    <property type="molecule type" value="Genomic_DNA"/>
</dbReference>
<accession>A0ABP9RZG1</accession>
<protein>
    <recommendedName>
        <fullName evidence="1">Virulence-associated protein E-like domain-containing protein</fullName>
    </recommendedName>
</protein>
<reference evidence="3" key="1">
    <citation type="journal article" date="2019" name="Int. J. Syst. Evol. Microbiol.">
        <title>The Global Catalogue of Microorganisms (GCM) 10K type strain sequencing project: providing services to taxonomists for standard genome sequencing and annotation.</title>
        <authorList>
            <consortium name="The Broad Institute Genomics Platform"/>
            <consortium name="The Broad Institute Genome Sequencing Center for Infectious Disease"/>
            <person name="Wu L."/>
            <person name="Ma J."/>
        </authorList>
    </citation>
    <scope>NUCLEOTIDE SEQUENCE [LARGE SCALE GENOMIC DNA]</scope>
    <source>
        <strain evidence="3">JCM 18720</strain>
    </source>
</reference>
<feature type="domain" description="Virulence-associated protein E-like" evidence="1">
    <location>
        <begin position="116"/>
        <end position="340"/>
    </location>
</feature>
<name>A0ABP9RZG1_9GAMM</name>
<evidence type="ECO:0000313" key="3">
    <source>
        <dbReference type="Proteomes" id="UP001501600"/>
    </source>
</evidence>